<organism evidence="1 2">
    <name type="scientific">Rugamonas aquatica</name>
    <dbReference type="NCBI Taxonomy" id="2743357"/>
    <lineage>
        <taxon>Bacteria</taxon>
        <taxon>Pseudomonadati</taxon>
        <taxon>Pseudomonadota</taxon>
        <taxon>Betaproteobacteria</taxon>
        <taxon>Burkholderiales</taxon>
        <taxon>Oxalobacteraceae</taxon>
        <taxon>Telluria group</taxon>
        <taxon>Rugamonas</taxon>
    </lineage>
</organism>
<reference evidence="1 2" key="1">
    <citation type="submission" date="2019-10" db="EMBL/GenBank/DDBJ databases">
        <title>Two novel species isolated from a subtropical stream in China.</title>
        <authorList>
            <person name="Lu H."/>
        </authorList>
    </citation>
    <scope>NUCLEOTIDE SEQUENCE [LARGE SCALE GENOMIC DNA]</scope>
    <source>
        <strain evidence="1 2">FT29W</strain>
    </source>
</reference>
<comment type="caution">
    <text evidence="1">The sequence shown here is derived from an EMBL/GenBank/DDBJ whole genome shotgun (WGS) entry which is preliminary data.</text>
</comment>
<protein>
    <submittedName>
        <fullName evidence="1">Uncharacterized protein</fullName>
    </submittedName>
</protein>
<keyword evidence="2" id="KW-1185">Reference proteome</keyword>
<dbReference type="EMBL" id="WHUG01000004">
    <property type="protein sequence ID" value="MQA38935.1"/>
    <property type="molecule type" value="Genomic_DNA"/>
</dbReference>
<dbReference type="RefSeq" id="WP_152838256.1">
    <property type="nucleotide sequence ID" value="NZ_WHUG01000004.1"/>
</dbReference>
<dbReference type="Proteomes" id="UP000440498">
    <property type="component" value="Unassembled WGS sequence"/>
</dbReference>
<accession>A0A6A7N1Q9</accession>
<name>A0A6A7N1Q9_9BURK</name>
<sequence>MPNILLVPDIFFHRWDRSDGELWLCLRSYILAPGVDADHPHGRLDDFRAWASDPHGEHTSFSYSMTPPSVPAGACVARLDSDTRAIPVNLPTNVDVWLRITRGLTDPATWVRVARSRGCLTSQQMLPGGPDQAKAAAGAPAQAAQSFAYWFNETVRARHDASPAAEQDQLSGWLELRMESGAKIHWQHERQITGLFRNEADPAKPALPLFRPADAWGASLPPGAELETNLFWLCGQMLPLGRKPVAGNIASITGIDLWLVKDGLALDLQAPDPAARLYAFQIPKPDPSLAQVPYFSQIQDSYAATLRCALEAPAVLLRSALTVDATSASPLTYFGPALRSYTKVGTSLPSAWEHGVSGGQERQLSSPAGTVHFPLLKNLAAVQIRAPEQAGVAGPGAMSVTPVIAVRGKLSPYRRFPRMTGAQPLLPTVMVFDPDQGGDELLGLLAAAQGQAGLAAMFKSARLDNGWTLELLASAPLPWDGPQVMYRVLAVPPANAVQPDPAGPRTCPPCSAVMHLRAPVSLSAVLGFQDVERRHAAWLWKPAGVHTPAALQQFWRASAPQWADLPVTTLMIDGPATLTEAVDALVLGDYTFSLANSRLRIEQYLGVYAPLAGGAANCSPNQTPLQDYEDDLVNYNTVRIRQATGELLDTRVRFAQQVSQSERELHRRQVIPLLFEWQREPNDLRQYATGNTRLPDRDIPSITWQQMQRHVKFAALETTAAEPFSIELEHTYASAMPALTAAGGALALRRGAAFDWPIAYPTAAECSDFMATAGLASAPPRFVVCRYDHAAGTVVISFDADLLDPERLRMLPRPRDREALAMSAWRSVAELAGTDQLGLAIQYGCFDLGGQLGGGAAGAALQARNGFSGRWRDAVRFDTRPVALPAAAVQALKSWTADLLTAQPGFRPLVLTIPVDGADWRLGSAAHVARIDLTITRAAGNVPSAQMQLAPITSQAGLAQVAPDTLWGAWAQLGFGPGADLNDLPEPIRAEIVAAFRLWQASMQAGSDSITPQLPPSTQRGASQGVIAELEGTDWFVPHGSPPASGFEVQAQLLPLGFAPCARHPQLGSLAQEALQRVMVNLRDTVDLAFEQWASGSDAQAWQARFARIAALGQRDHDQWTGPLPQLVSTIVRELLAPQPDHRSPDVAAEVGEMAVSCGDPATQLGQLSLAVERMLLEDMALFADAKALLLTRMAFAASSAQSSPPPGTLARAGFTRQIRPELHDATAQVDVVVGWKQLVAAGSPGASGPLSQIGYLEVLDDARYDNAFEVNRAGQKFETFEAMVDTEAVQQGWTARAPLVPARDENQLAADLPRELRLASRNIVAPPELLWSGTRDELTSALATLGTGQNQGWTLDGLSSGAGPKAGAADLAVAGFRRPGAWDVALTVDQQLVHFVYRVSGDEEGSAGIASDAFNNDGFFLRGLRNREGLKQALDPEKVANAKHAPTPALASAAERSLRDFLDAPRGTSAAADLCDRTLLNNLPFYQQLATLARTETAPSLQDDAVLLRLLKEGATPGDFCLGAKAGGQEFLQRIRHVALFTPVAQPADGARIMVAYLVVSVALDAWTGWDVSLSQSRNMPLDAWSPTCGAHQGRRPAPFSEVFWQATDQASMPTTQHIATAAANGPGHWRLAPGDFHVFALPPEWIGQVLSARTVLDRLLFEAKLWVGEHHSATILAKESAGLAYDMPFSLTVFQEQFVSRQGQPQPVRYPFQSFVSLQPGDALQSRVWFPEEYATFSVDVRWLRPRGAVFMAIERIFIRA</sequence>
<gene>
    <name evidence="1" type="ORF">GEV02_12285</name>
</gene>
<proteinExistence type="predicted"/>
<evidence type="ECO:0000313" key="2">
    <source>
        <dbReference type="Proteomes" id="UP000440498"/>
    </source>
</evidence>
<evidence type="ECO:0000313" key="1">
    <source>
        <dbReference type="EMBL" id="MQA38935.1"/>
    </source>
</evidence>